<gene>
    <name evidence="6" type="ORF">B0F90DRAFT_1754529</name>
</gene>
<dbReference type="GO" id="GO:0035348">
    <property type="term" value="P:acetyl-CoA transmembrane transport"/>
    <property type="evidence" value="ECO:0007669"/>
    <property type="project" value="InterPro"/>
</dbReference>
<keyword evidence="3 5" id="KW-1133">Transmembrane helix</keyword>
<dbReference type="Pfam" id="PF13000">
    <property type="entry name" value="Acatn"/>
    <property type="match status" value="3"/>
</dbReference>
<dbReference type="GO" id="GO:0016020">
    <property type="term" value="C:membrane"/>
    <property type="evidence" value="ECO:0007669"/>
    <property type="project" value="UniProtKB-SubCell"/>
</dbReference>
<keyword evidence="7" id="KW-1185">Reference proteome</keyword>
<proteinExistence type="predicted"/>
<name>A0AAD4LYR9_9AGAM</name>
<keyword evidence="4 5" id="KW-0472">Membrane</keyword>
<evidence type="ECO:0000313" key="6">
    <source>
        <dbReference type="EMBL" id="KAI0294848.1"/>
    </source>
</evidence>
<evidence type="ECO:0000313" key="7">
    <source>
        <dbReference type="Proteomes" id="UP001203297"/>
    </source>
</evidence>
<feature type="transmembrane region" description="Helical" evidence="5">
    <location>
        <begin position="151"/>
        <end position="178"/>
    </location>
</feature>
<evidence type="ECO:0000256" key="2">
    <source>
        <dbReference type="ARBA" id="ARBA00022692"/>
    </source>
</evidence>
<dbReference type="InterPro" id="IPR036259">
    <property type="entry name" value="MFS_trans_sf"/>
</dbReference>
<evidence type="ECO:0000256" key="5">
    <source>
        <dbReference type="SAM" id="Phobius"/>
    </source>
</evidence>
<feature type="non-terminal residue" evidence="6">
    <location>
        <position position="1"/>
    </location>
</feature>
<protein>
    <submittedName>
        <fullName evidence="6">Acetyl-coenzyme A transporter 1-domain-containing protein</fullName>
    </submittedName>
</protein>
<dbReference type="PANTHER" id="PTHR12778:SF9">
    <property type="entry name" value="ACETYL-COENZYME A TRANSPORTER 1"/>
    <property type="match status" value="1"/>
</dbReference>
<evidence type="ECO:0000256" key="4">
    <source>
        <dbReference type="ARBA" id="ARBA00023136"/>
    </source>
</evidence>
<dbReference type="AlphaFoldDB" id="A0AAD4LYR9"/>
<dbReference type="Proteomes" id="UP001203297">
    <property type="component" value="Unassembled WGS sequence"/>
</dbReference>
<comment type="subcellular location">
    <subcellularLocation>
        <location evidence="1">Membrane</location>
        <topology evidence="1">Multi-pass membrane protein</topology>
    </subcellularLocation>
</comment>
<reference evidence="6" key="1">
    <citation type="journal article" date="2022" name="New Phytol.">
        <title>Evolutionary transition to the ectomycorrhizal habit in the genomes of a hyperdiverse lineage of mushroom-forming fungi.</title>
        <authorList>
            <person name="Looney B."/>
            <person name="Miyauchi S."/>
            <person name="Morin E."/>
            <person name="Drula E."/>
            <person name="Courty P.E."/>
            <person name="Kohler A."/>
            <person name="Kuo A."/>
            <person name="LaButti K."/>
            <person name="Pangilinan J."/>
            <person name="Lipzen A."/>
            <person name="Riley R."/>
            <person name="Andreopoulos W."/>
            <person name="He G."/>
            <person name="Johnson J."/>
            <person name="Nolan M."/>
            <person name="Tritt A."/>
            <person name="Barry K.W."/>
            <person name="Grigoriev I.V."/>
            <person name="Nagy L.G."/>
            <person name="Hibbett D."/>
            <person name="Henrissat B."/>
            <person name="Matheny P.B."/>
            <person name="Labbe J."/>
            <person name="Martin F.M."/>
        </authorList>
    </citation>
    <scope>NUCLEOTIDE SEQUENCE</scope>
    <source>
        <strain evidence="6">BPL690</strain>
    </source>
</reference>
<evidence type="ECO:0000256" key="1">
    <source>
        <dbReference type="ARBA" id="ARBA00004141"/>
    </source>
</evidence>
<dbReference type="InterPro" id="IPR024371">
    <property type="entry name" value="AcetylCoA_trans_1-like"/>
</dbReference>
<feature type="transmembrane region" description="Helical" evidence="5">
    <location>
        <begin position="281"/>
        <end position="301"/>
    </location>
</feature>
<dbReference type="GO" id="GO:0008521">
    <property type="term" value="F:acetyl-CoA transmembrane transporter activity"/>
    <property type="evidence" value="ECO:0007669"/>
    <property type="project" value="InterPro"/>
</dbReference>
<dbReference type="SUPFAM" id="SSF103473">
    <property type="entry name" value="MFS general substrate transporter"/>
    <property type="match status" value="1"/>
</dbReference>
<dbReference type="EMBL" id="WTXG01000068">
    <property type="protein sequence ID" value="KAI0294848.1"/>
    <property type="molecule type" value="Genomic_DNA"/>
</dbReference>
<dbReference type="PANTHER" id="PTHR12778">
    <property type="entry name" value="SOLUTE CARRIER FAMILY 33 ACETYL-COA TRANSPORTER -RELATED"/>
    <property type="match status" value="1"/>
</dbReference>
<feature type="transmembrane region" description="Helical" evidence="5">
    <location>
        <begin position="29"/>
        <end position="46"/>
    </location>
</feature>
<evidence type="ECO:0000256" key="3">
    <source>
        <dbReference type="ARBA" id="ARBA00022989"/>
    </source>
</evidence>
<keyword evidence="2 5" id="KW-0812">Transmembrane</keyword>
<feature type="transmembrane region" description="Helical" evidence="5">
    <location>
        <begin position="112"/>
        <end position="131"/>
    </location>
</feature>
<accession>A0AAD4LYR9</accession>
<dbReference type="InterPro" id="IPR004752">
    <property type="entry name" value="AmpG_permease/AT-1"/>
</dbReference>
<organism evidence="6 7">
    <name type="scientific">Multifurca ochricompacta</name>
    <dbReference type="NCBI Taxonomy" id="376703"/>
    <lineage>
        <taxon>Eukaryota</taxon>
        <taxon>Fungi</taxon>
        <taxon>Dikarya</taxon>
        <taxon>Basidiomycota</taxon>
        <taxon>Agaricomycotina</taxon>
        <taxon>Agaricomycetes</taxon>
        <taxon>Russulales</taxon>
        <taxon>Russulaceae</taxon>
        <taxon>Multifurca</taxon>
    </lineage>
</organism>
<comment type="caution">
    <text evidence="6">The sequence shown here is derived from an EMBL/GenBank/DDBJ whole genome shotgun (WGS) entry which is preliminary data.</text>
</comment>
<sequence length="318" mass="35511">MSFTVFLALNSEAFSARWGTPILTLTAYLRFWGIVCFAVTMWLAFVQKERKEELTEDETNITNVYKTIWSISRLKDVQSFLLIHLTSKIGFAAHDAATSLKMVEKGLGKEDFAAAVLFDFPIQIVGGYFIARWSRGDRPLRPWIWAFWPRLMFAFLAAVILWNFPAPPISVGFFAFLVMFRSLGEMASTTQFVCNSAFHARISDPMIGGTYITLLNTVSNLGGTWPRFFVLRALDYFSIATCEAGDASTSLASKGVECVSEQGKAQCSATGGRCVVERDGYYITTGVCLSLGLIFLLAYILPTARRLQALPLSKWRIT</sequence>